<dbReference type="PANTHER" id="PTHR30250">
    <property type="entry name" value="PST FAMILY PREDICTED COLANIC ACID TRANSPORTER"/>
    <property type="match status" value="1"/>
</dbReference>
<keyword evidence="2" id="KW-1003">Cell membrane</keyword>
<name>A0ABW5JGT5_9BACT</name>
<organism evidence="7 8">
    <name type="scientific">Gracilimonas halophila</name>
    <dbReference type="NCBI Taxonomy" id="1834464"/>
    <lineage>
        <taxon>Bacteria</taxon>
        <taxon>Pseudomonadati</taxon>
        <taxon>Balneolota</taxon>
        <taxon>Balneolia</taxon>
        <taxon>Balneolales</taxon>
        <taxon>Balneolaceae</taxon>
        <taxon>Gracilimonas</taxon>
    </lineage>
</organism>
<accession>A0ABW5JGT5</accession>
<sequence length="491" mass="54838">MGIIKTQSIYNTIIIYIGIGLGFISTIYLYPNVLTPDEYGLTRLLLSVALLFTQFAHMGMNNISIKFFPYFEDKQNQHNGFFFLTLVVPFLGFLLFLGVFFLFSDLILDYYSDKSELFVEYFPFLIPLVLGILYFDVINSYVRARYASVPGSIIGEVVLKTVTILLLILFLFKWLSFYEFMVAFVCSYILKPVLLIVYLYRKGELFLKPKFNFIDTTLFKRMGNYGLFSILGGMANLIVNNIDIIMLGSLSGLANTGIYAIAFYVGSVIEVPKKAIGKIVPTVIAKNLADKDYAEVANIYKSSSINQVIPGALIFIGIWANLENLLAILPAEYSGAGIVILIIGAAKLINMGVGVNGVIILNSEHYRFDLISTIFLVIISILTNYLLIPIYGIAGAALATALSILIYNIIKGVFLWVKFKMQPFTPKILTVVLLSGAVLYASLMVDRIGSVYVDIFIRSFTIAVIYSTGIILFNVSDEVNKIWADIKKKIL</sequence>
<dbReference type="InterPro" id="IPR050833">
    <property type="entry name" value="Poly_Biosynth_Transport"/>
</dbReference>
<evidence type="ECO:0000256" key="5">
    <source>
        <dbReference type="ARBA" id="ARBA00023136"/>
    </source>
</evidence>
<dbReference type="PANTHER" id="PTHR30250:SF11">
    <property type="entry name" value="O-ANTIGEN TRANSPORTER-RELATED"/>
    <property type="match status" value="1"/>
</dbReference>
<keyword evidence="5 6" id="KW-0472">Membrane</keyword>
<keyword evidence="8" id="KW-1185">Reference proteome</keyword>
<feature type="transmembrane region" description="Helical" evidence="6">
    <location>
        <begin position="12"/>
        <end position="30"/>
    </location>
</feature>
<keyword evidence="4 6" id="KW-1133">Transmembrane helix</keyword>
<feature type="transmembrane region" description="Helical" evidence="6">
    <location>
        <begin position="245"/>
        <end position="265"/>
    </location>
</feature>
<feature type="transmembrane region" description="Helical" evidence="6">
    <location>
        <begin position="308"/>
        <end position="329"/>
    </location>
</feature>
<dbReference type="RefSeq" id="WP_390298612.1">
    <property type="nucleotide sequence ID" value="NZ_JBHULI010000003.1"/>
</dbReference>
<dbReference type="Proteomes" id="UP001597460">
    <property type="component" value="Unassembled WGS sequence"/>
</dbReference>
<feature type="transmembrane region" description="Helical" evidence="6">
    <location>
        <begin position="81"/>
        <end position="104"/>
    </location>
</feature>
<evidence type="ECO:0000256" key="4">
    <source>
        <dbReference type="ARBA" id="ARBA00022989"/>
    </source>
</evidence>
<feature type="transmembrane region" description="Helical" evidence="6">
    <location>
        <begin position="124"/>
        <end position="142"/>
    </location>
</feature>
<feature type="transmembrane region" description="Helical" evidence="6">
    <location>
        <begin position="335"/>
        <end position="361"/>
    </location>
</feature>
<evidence type="ECO:0000313" key="7">
    <source>
        <dbReference type="EMBL" id="MFD2531481.1"/>
    </source>
</evidence>
<reference evidence="8" key="1">
    <citation type="journal article" date="2019" name="Int. J. Syst. Evol. Microbiol.">
        <title>The Global Catalogue of Microorganisms (GCM) 10K type strain sequencing project: providing services to taxonomists for standard genome sequencing and annotation.</title>
        <authorList>
            <consortium name="The Broad Institute Genomics Platform"/>
            <consortium name="The Broad Institute Genome Sequencing Center for Infectious Disease"/>
            <person name="Wu L."/>
            <person name="Ma J."/>
        </authorList>
    </citation>
    <scope>NUCLEOTIDE SEQUENCE [LARGE SCALE GENOMIC DNA]</scope>
    <source>
        <strain evidence="8">KCTC 52042</strain>
    </source>
</reference>
<dbReference type="Pfam" id="PF01943">
    <property type="entry name" value="Polysacc_synt"/>
    <property type="match status" value="1"/>
</dbReference>
<feature type="transmembrane region" description="Helical" evidence="6">
    <location>
        <begin position="180"/>
        <end position="201"/>
    </location>
</feature>
<protein>
    <submittedName>
        <fullName evidence="7">Oligosaccharide flippase family protein</fullName>
    </submittedName>
</protein>
<evidence type="ECO:0000256" key="6">
    <source>
        <dbReference type="SAM" id="Phobius"/>
    </source>
</evidence>
<gene>
    <name evidence="7" type="ORF">ACFSVN_03380</name>
</gene>
<feature type="transmembrane region" description="Helical" evidence="6">
    <location>
        <begin position="368"/>
        <end position="387"/>
    </location>
</feature>
<feature type="transmembrane region" description="Helical" evidence="6">
    <location>
        <begin position="42"/>
        <end position="60"/>
    </location>
</feature>
<comment type="subcellular location">
    <subcellularLocation>
        <location evidence="1">Cell membrane</location>
        <topology evidence="1">Multi-pass membrane protein</topology>
    </subcellularLocation>
</comment>
<feature type="transmembrane region" description="Helical" evidence="6">
    <location>
        <begin position="455"/>
        <end position="475"/>
    </location>
</feature>
<evidence type="ECO:0000256" key="3">
    <source>
        <dbReference type="ARBA" id="ARBA00022692"/>
    </source>
</evidence>
<keyword evidence="3 6" id="KW-0812">Transmembrane</keyword>
<evidence type="ECO:0000313" key="8">
    <source>
        <dbReference type="Proteomes" id="UP001597460"/>
    </source>
</evidence>
<proteinExistence type="predicted"/>
<feature type="transmembrane region" description="Helical" evidence="6">
    <location>
        <begin position="222"/>
        <end position="239"/>
    </location>
</feature>
<evidence type="ECO:0000256" key="1">
    <source>
        <dbReference type="ARBA" id="ARBA00004651"/>
    </source>
</evidence>
<feature type="transmembrane region" description="Helical" evidence="6">
    <location>
        <begin position="424"/>
        <end position="443"/>
    </location>
</feature>
<dbReference type="EMBL" id="JBHULI010000003">
    <property type="protein sequence ID" value="MFD2531481.1"/>
    <property type="molecule type" value="Genomic_DNA"/>
</dbReference>
<evidence type="ECO:0000256" key="2">
    <source>
        <dbReference type="ARBA" id="ARBA00022475"/>
    </source>
</evidence>
<feature type="transmembrane region" description="Helical" evidence="6">
    <location>
        <begin position="154"/>
        <end position="174"/>
    </location>
</feature>
<dbReference type="InterPro" id="IPR002797">
    <property type="entry name" value="Polysacc_synth"/>
</dbReference>
<comment type="caution">
    <text evidence="7">The sequence shown here is derived from an EMBL/GenBank/DDBJ whole genome shotgun (WGS) entry which is preliminary data.</text>
</comment>
<feature type="transmembrane region" description="Helical" evidence="6">
    <location>
        <begin position="393"/>
        <end position="417"/>
    </location>
</feature>